<proteinExistence type="predicted"/>
<name>A0A653D3P9_CALMS</name>
<reference evidence="2 3" key="1">
    <citation type="submission" date="2019-01" db="EMBL/GenBank/DDBJ databases">
        <authorList>
            <person name="Sayadi A."/>
        </authorList>
    </citation>
    <scope>NUCLEOTIDE SEQUENCE [LARGE SCALE GENOMIC DNA]</scope>
</reference>
<sequence>MPTSQTPDSTKGTNGPTSLPTDPAALLTDRVLEQTSIADFIRALSAIAVPEDATAYLREQQPKRKVGMARVGLLPSRADPGTRRPSMAPAQPSVLRQAARRRCSLMPVEEHLLSSHDHLKGRLGLAPTSSARSSFKSVAHARRRFSVRPAALPTLASASNIDSTAPSSMPMMSTVPPPSSIDSTSAPTSMKAVAVFPTIISSSSPKVSSSKSVSIVAPNDVPYDDSLIREGVVSSTSARVEHDDRPSDKSVAKTGVKSSSLESHPADLLEVSPGATSGMPPSSLKSVTIQTQCSCLQYSATY</sequence>
<feature type="region of interest" description="Disordered" evidence="1">
    <location>
        <begin position="162"/>
        <end position="186"/>
    </location>
</feature>
<feature type="compositionally biased region" description="Polar residues" evidence="1">
    <location>
        <begin position="1"/>
        <end position="20"/>
    </location>
</feature>
<feature type="region of interest" description="Disordered" evidence="1">
    <location>
        <begin position="1"/>
        <end position="23"/>
    </location>
</feature>
<evidence type="ECO:0000313" key="3">
    <source>
        <dbReference type="Proteomes" id="UP000410492"/>
    </source>
</evidence>
<evidence type="ECO:0000313" key="2">
    <source>
        <dbReference type="EMBL" id="VEN54799.1"/>
    </source>
</evidence>
<dbReference type="EMBL" id="CAACVG010010044">
    <property type="protein sequence ID" value="VEN54799.1"/>
    <property type="molecule type" value="Genomic_DNA"/>
</dbReference>
<dbReference type="OrthoDB" id="10474147at2759"/>
<protein>
    <submittedName>
        <fullName evidence="2">Uncharacterized protein</fullName>
    </submittedName>
</protein>
<gene>
    <name evidence="2" type="ORF">CALMAC_LOCUS14185</name>
</gene>
<organism evidence="2 3">
    <name type="scientific">Callosobruchus maculatus</name>
    <name type="common">Southern cowpea weevil</name>
    <name type="synonym">Pulse bruchid</name>
    <dbReference type="NCBI Taxonomy" id="64391"/>
    <lineage>
        <taxon>Eukaryota</taxon>
        <taxon>Metazoa</taxon>
        <taxon>Ecdysozoa</taxon>
        <taxon>Arthropoda</taxon>
        <taxon>Hexapoda</taxon>
        <taxon>Insecta</taxon>
        <taxon>Pterygota</taxon>
        <taxon>Neoptera</taxon>
        <taxon>Endopterygota</taxon>
        <taxon>Coleoptera</taxon>
        <taxon>Polyphaga</taxon>
        <taxon>Cucujiformia</taxon>
        <taxon>Chrysomeloidea</taxon>
        <taxon>Chrysomelidae</taxon>
        <taxon>Bruchinae</taxon>
        <taxon>Bruchini</taxon>
        <taxon>Callosobruchus</taxon>
    </lineage>
</organism>
<feature type="region of interest" description="Disordered" evidence="1">
    <location>
        <begin position="234"/>
        <end position="284"/>
    </location>
</feature>
<feature type="region of interest" description="Disordered" evidence="1">
    <location>
        <begin position="74"/>
        <end position="94"/>
    </location>
</feature>
<dbReference type="Proteomes" id="UP000410492">
    <property type="component" value="Unassembled WGS sequence"/>
</dbReference>
<accession>A0A653D3P9</accession>
<evidence type="ECO:0000256" key="1">
    <source>
        <dbReference type="SAM" id="MobiDB-lite"/>
    </source>
</evidence>
<keyword evidence="3" id="KW-1185">Reference proteome</keyword>
<dbReference type="AlphaFoldDB" id="A0A653D3P9"/>
<feature type="compositionally biased region" description="Basic and acidic residues" evidence="1">
    <location>
        <begin position="239"/>
        <end position="251"/>
    </location>
</feature>